<dbReference type="Pfam" id="PF03466">
    <property type="entry name" value="LysR_substrate"/>
    <property type="match status" value="1"/>
</dbReference>
<sequence length="322" mass="34771">MTINFKLLKSFVAAIELESLSGAASHLHIAQPALSQHVNLLEKHFGQKLLIRTNVGVQPTHAGKELYRHALAILDQLDKAEIDVARSANVISGNVRVGFATYSTTSSILSIPLLKAIRRDYPDINLFLNDNFGLVLSEMVFTGRMDMAIIYASQPIKGVVLQPLLDEELFLIAPPHMDLPPDIDGAIPLTALESVELLLPGRTHFLRQMIEKSFADAGVRPLVAAEIESEATLRDAIEAGLGATILPWALASTFSETQRPLTRRLIEPTLRATVSLCVSDSLPVSEAAQAVRGALAQLVSDLVAEQRFVGVSAPAHSGAPID</sequence>
<evidence type="ECO:0000313" key="7">
    <source>
        <dbReference type="EMBL" id="KGC11596.1"/>
    </source>
</evidence>
<keyword evidence="2" id="KW-0805">Transcription regulation</keyword>
<dbReference type="GO" id="GO:0003700">
    <property type="term" value="F:DNA-binding transcription factor activity"/>
    <property type="evidence" value="ECO:0007669"/>
    <property type="project" value="InterPro"/>
</dbReference>
<dbReference type="Proteomes" id="UP000220629">
    <property type="component" value="Unassembled WGS sequence"/>
</dbReference>
<accession>A0A095F1S6</accession>
<dbReference type="SUPFAM" id="SSF53850">
    <property type="entry name" value="Periplasmic binding protein-like II"/>
    <property type="match status" value="1"/>
</dbReference>
<dbReference type="OrthoDB" id="8587114at2"/>
<dbReference type="Proteomes" id="UP000029590">
    <property type="component" value="Unassembled WGS sequence"/>
</dbReference>
<proteinExistence type="inferred from homology"/>
<feature type="domain" description="HTH lysR-type" evidence="6">
    <location>
        <begin position="3"/>
        <end position="60"/>
    </location>
</feature>
<dbReference type="FunFam" id="1.10.10.10:FF:000001">
    <property type="entry name" value="LysR family transcriptional regulator"/>
    <property type="match status" value="1"/>
</dbReference>
<keyword evidence="4" id="KW-0010">Activator</keyword>
<evidence type="ECO:0000256" key="4">
    <source>
        <dbReference type="ARBA" id="ARBA00023159"/>
    </source>
</evidence>
<dbReference type="PRINTS" id="PR00039">
    <property type="entry name" value="HTHLYSR"/>
</dbReference>
<evidence type="ECO:0000313" key="10">
    <source>
        <dbReference type="Proteomes" id="UP000220629"/>
    </source>
</evidence>
<comment type="caution">
    <text evidence="8">The sequence shown here is derived from an EMBL/GenBank/DDBJ whole genome shotgun (WGS) entry which is preliminary data.</text>
</comment>
<dbReference type="Gene3D" id="1.10.10.10">
    <property type="entry name" value="Winged helix-like DNA-binding domain superfamily/Winged helix DNA-binding domain"/>
    <property type="match status" value="1"/>
</dbReference>
<comment type="similarity">
    <text evidence="1">Belongs to the LysR transcriptional regulatory family.</text>
</comment>
<dbReference type="GO" id="GO:2000142">
    <property type="term" value="P:regulation of DNA-templated transcription initiation"/>
    <property type="evidence" value="ECO:0007669"/>
    <property type="project" value="TreeGrafter"/>
</dbReference>
<dbReference type="GO" id="GO:0003677">
    <property type="term" value="F:DNA binding"/>
    <property type="evidence" value="ECO:0007669"/>
    <property type="project" value="UniProtKB-KW"/>
</dbReference>
<dbReference type="PROSITE" id="PS50931">
    <property type="entry name" value="HTH_LYSR"/>
    <property type="match status" value="1"/>
</dbReference>
<evidence type="ECO:0000256" key="2">
    <source>
        <dbReference type="ARBA" id="ARBA00023015"/>
    </source>
</evidence>
<evidence type="ECO:0000313" key="8">
    <source>
        <dbReference type="EMBL" id="PEH37852.1"/>
    </source>
</evidence>
<evidence type="ECO:0000259" key="6">
    <source>
        <dbReference type="PROSITE" id="PS50931"/>
    </source>
</evidence>
<dbReference type="SUPFAM" id="SSF46785">
    <property type="entry name" value="Winged helix' DNA-binding domain"/>
    <property type="match status" value="1"/>
</dbReference>
<reference evidence="10" key="3">
    <citation type="submission" date="2017-09" db="EMBL/GenBank/DDBJ databases">
        <title>FDA dAtabase for Regulatory Grade micrObial Sequences (FDA-ARGOS): Supporting development and validation of Infectious Disease Dx tests.</title>
        <authorList>
            <person name="Minogue T."/>
            <person name="Wolcott M."/>
            <person name="Wasieloski L."/>
            <person name="Aguilar W."/>
            <person name="Moore D."/>
            <person name="Tallon L."/>
            <person name="Sadzewicz L."/>
            <person name="Ott S."/>
            <person name="Zhao X."/>
            <person name="Nagaraj S."/>
            <person name="Vavikolanu K."/>
            <person name="Aluvathingal J."/>
            <person name="Nadendla S."/>
            <person name="Sichtig H."/>
        </authorList>
    </citation>
    <scope>NUCLEOTIDE SEQUENCE [LARGE SCALE GENOMIC DNA]</scope>
    <source>
        <strain evidence="10">FDAARGOS_390</strain>
    </source>
</reference>
<protein>
    <submittedName>
        <fullName evidence="7">Bacterial regulatory helix-turn-helix, lysR family protein</fullName>
    </submittedName>
    <submittedName>
        <fullName evidence="8">LysR family transcriptional regulator</fullName>
    </submittedName>
</protein>
<evidence type="ECO:0000256" key="5">
    <source>
        <dbReference type="ARBA" id="ARBA00023163"/>
    </source>
</evidence>
<dbReference type="Gene3D" id="3.40.190.10">
    <property type="entry name" value="Periplasmic binding protein-like II"/>
    <property type="match status" value="2"/>
</dbReference>
<evidence type="ECO:0000256" key="1">
    <source>
        <dbReference type="ARBA" id="ARBA00009437"/>
    </source>
</evidence>
<gene>
    <name evidence="8" type="ORF">CRM94_25610</name>
    <name evidence="7" type="ORF">DM48_7421</name>
</gene>
<dbReference type="InterPro" id="IPR036390">
    <property type="entry name" value="WH_DNA-bd_sf"/>
</dbReference>
<evidence type="ECO:0000256" key="3">
    <source>
        <dbReference type="ARBA" id="ARBA00023125"/>
    </source>
</evidence>
<organism evidence="8 10">
    <name type="scientific">Burkholderia gladioli</name>
    <name type="common">Pseudomonas marginata</name>
    <name type="synonym">Phytomonas marginata</name>
    <dbReference type="NCBI Taxonomy" id="28095"/>
    <lineage>
        <taxon>Bacteria</taxon>
        <taxon>Pseudomonadati</taxon>
        <taxon>Pseudomonadota</taxon>
        <taxon>Betaproteobacteria</taxon>
        <taxon>Burkholderiales</taxon>
        <taxon>Burkholderiaceae</taxon>
        <taxon>Burkholderia</taxon>
    </lineage>
</organism>
<keyword evidence="5" id="KW-0804">Transcription</keyword>
<name>A0A095F1S6_BURGA</name>
<dbReference type="EMBL" id="PDDY01000004">
    <property type="protein sequence ID" value="PEH37852.1"/>
    <property type="molecule type" value="Genomic_DNA"/>
</dbReference>
<dbReference type="EMBL" id="JPGG01000017">
    <property type="protein sequence ID" value="KGC11596.1"/>
    <property type="molecule type" value="Genomic_DNA"/>
</dbReference>
<evidence type="ECO:0000313" key="9">
    <source>
        <dbReference type="Proteomes" id="UP000029590"/>
    </source>
</evidence>
<reference evidence="8" key="2">
    <citation type="submission" date="2017-09" db="EMBL/GenBank/DDBJ databases">
        <title>FDA dAtabase for Regulatory Grade micrObial Sequences (FDA-ARGOS): Supporting development and validation of Infectious Disease Dx tests.</title>
        <authorList>
            <person name="Minogue T."/>
            <person name="Wolcott M."/>
            <person name="Wasieloski L."/>
            <person name="Aguilar W."/>
            <person name="Moore D."/>
            <person name="Tallon L.J."/>
            <person name="Sadzewicz L."/>
            <person name="Ott S."/>
            <person name="Zhao X."/>
            <person name="Nagaraj S."/>
            <person name="Vavikolanu K."/>
            <person name="Aluvathingal J."/>
            <person name="Nadendla S."/>
            <person name="Sichtig H."/>
        </authorList>
    </citation>
    <scope>NUCLEOTIDE SEQUENCE</scope>
    <source>
        <strain evidence="8">FDAARGOS_390</strain>
    </source>
</reference>
<dbReference type="RefSeq" id="WP_036050535.1">
    <property type="nucleotide sequence ID" value="NZ_CADEVY010000004.1"/>
</dbReference>
<dbReference type="AlphaFoldDB" id="A0A095F1S6"/>
<dbReference type="InterPro" id="IPR036388">
    <property type="entry name" value="WH-like_DNA-bd_sf"/>
</dbReference>
<reference evidence="7 9" key="1">
    <citation type="submission" date="2014-04" db="EMBL/GenBank/DDBJ databases">
        <authorList>
            <person name="Bishop-Lilly K.A."/>
            <person name="Broomall S.M."/>
            <person name="Chain P.S."/>
            <person name="Chertkov O."/>
            <person name="Coyne S.R."/>
            <person name="Daligault H.E."/>
            <person name="Davenport K.W."/>
            <person name="Erkkila T."/>
            <person name="Frey K.G."/>
            <person name="Gibbons H.S."/>
            <person name="Gu W."/>
            <person name="Jaissle J."/>
            <person name="Johnson S.L."/>
            <person name="Koroleva G.I."/>
            <person name="Ladner J.T."/>
            <person name="Lo C.-C."/>
            <person name="Minogue T.D."/>
            <person name="Munk C."/>
            <person name="Palacios G.F."/>
            <person name="Redden C.L."/>
            <person name="Rosenzweig C.N."/>
            <person name="Scholz M.B."/>
            <person name="Teshima H."/>
            <person name="Xu Y."/>
        </authorList>
    </citation>
    <scope>NUCLEOTIDE SEQUENCE [LARGE SCALE GENOMIC DNA]</scope>
    <source>
        <strain evidence="9">gladioli</strain>
        <strain evidence="7">Gladioli</strain>
    </source>
</reference>
<dbReference type="PANTHER" id="PTHR30293:SF0">
    <property type="entry name" value="NITROGEN ASSIMILATION REGULATORY PROTEIN NAC"/>
    <property type="match status" value="1"/>
</dbReference>
<keyword evidence="3" id="KW-0238">DNA-binding</keyword>
<dbReference type="InterPro" id="IPR000847">
    <property type="entry name" value="LysR_HTH_N"/>
</dbReference>
<dbReference type="InterPro" id="IPR005119">
    <property type="entry name" value="LysR_subst-bd"/>
</dbReference>
<dbReference type="PANTHER" id="PTHR30293">
    <property type="entry name" value="TRANSCRIPTIONAL REGULATORY PROTEIN NAC-RELATED"/>
    <property type="match status" value="1"/>
</dbReference>
<dbReference type="Pfam" id="PF00126">
    <property type="entry name" value="HTH_1"/>
    <property type="match status" value="1"/>
</dbReference>
<dbReference type="KEGG" id="bgo:BM43_4075"/>